<keyword evidence="2" id="KW-1185">Reference proteome</keyword>
<name>A0AAN7SJ85_MYCAM</name>
<dbReference type="EMBL" id="JAUNZN010000001">
    <property type="protein sequence ID" value="KAK4832351.1"/>
    <property type="molecule type" value="Genomic_DNA"/>
</dbReference>
<evidence type="ECO:0008006" key="3">
    <source>
        <dbReference type="Google" id="ProtNLM"/>
    </source>
</evidence>
<proteinExistence type="predicted"/>
<protein>
    <recommendedName>
        <fullName evidence="3">Rna-directed dna polymerase from mobile element jockey-like</fullName>
    </recommendedName>
</protein>
<accession>A0AAN7SJ85</accession>
<reference evidence="1 2" key="1">
    <citation type="journal article" date="2023" name="J. Hered.">
        <title>Chromosome-level genome of the wood stork (Mycteria americana) provides insight into avian chromosome evolution.</title>
        <authorList>
            <person name="Flamio R. Jr."/>
            <person name="Ramstad K.M."/>
        </authorList>
    </citation>
    <scope>NUCLEOTIDE SEQUENCE [LARGE SCALE GENOMIC DNA]</scope>
    <source>
        <strain evidence="1">JAX WOST 10</strain>
    </source>
</reference>
<dbReference type="Proteomes" id="UP001333110">
    <property type="component" value="Unassembled WGS sequence"/>
</dbReference>
<evidence type="ECO:0000313" key="1">
    <source>
        <dbReference type="EMBL" id="KAK4832351.1"/>
    </source>
</evidence>
<evidence type="ECO:0000313" key="2">
    <source>
        <dbReference type="Proteomes" id="UP001333110"/>
    </source>
</evidence>
<sequence>MTFNKGKCEVLHLGRNNPMHQYAGADWLESSFAEKDLGILPVNKLDMNSQHAPVTKKDIGLLGCIKRSVLGPMEDHGGADIHTAAHGGPHAGPGRWALKEAVACGDLTQEQAPDRGCGSWKGAHVGAGFLAGTVAHGGLTLEQSVPQGLQPV</sequence>
<organism evidence="1 2">
    <name type="scientific">Mycteria americana</name>
    <name type="common">Wood stork</name>
    <dbReference type="NCBI Taxonomy" id="33587"/>
    <lineage>
        <taxon>Eukaryota</taxon>
        <taxon>Metazoa</taxon>
        <taxon>Chordata</taxon>
        <taxon>Craniata</taxon>
        <taxon>Vertebrata</taxon>
        <taxon>Euteleostomi</taxon>
        <taxon>Archelosauria</taxon>
        <taxon>Archosauria</taxon>
        <taxon>Dinosauria</taxon>
        <taxon>Saurischia</taxon>
        <taxon>Theropoda</taxon>
        <taxon>Coelurosauria</taxon>
        <taxon>Aves</taxon>
        <taxon>Neognathae</taxon>
        <taxon>Neoaves</taxon>
        <taxon>Aequornithes</taxon>
        <taxon>Ciconiiformes</taxon>
        <taxon>Ciconiidae</taxon>
        <taxon>Mycteria</taxon>
    </lineage>
</organism>
<comment type="caution">
    <text evidence="1">The sequence shown here is derived from an EMBL/GenBank/DDBJ whole genome shotgun (WGS) entry which is preliminary data.</text>
</comment>
<gene>
    <name evidence="1" type="ORF">QYF61_021880</name>
</gene>
<dbReference type="AlphaFoldDB" id="A0AAN7SJ85"/>